<keyword evidence="2" id="KW-1185">Reference proteome</keyword>
<evidence type="ECO:0000313" key="2">
    <source>
        <dbReference type="Proteomes" id="UP000006352"/>
    </source>
</evidence>
<dbReference type="RefSeq" id="XP_012177674.1">
    <property type="nucleotide sequence ID" value="XM_012322284.1"/>
</dbReference>
<dbReference type="AlphaFoldDB" id="J4I7W9"/>
<proteinExistence type="predicted"/>
<accession>J4I7W9</accession>
<dbReference type="InParanoid" id="J4I7W9"/>
<dbReference type="EMBL" id="HE796880">
    <property type="protein sequence ID" value="CCL98391.1"/>
    <property type="molecule type" value="Genomic_DNA"/>
</dbReference>
<sequence length="231" mass="26479">MPQVVVASTLSMSHKGSTELELESHSSHTQNIPSSALLCFDTYPLSPSHLCTPEITYLRNNMPLSDATTILNPENSPWTPEKPYVPPYLNMPPDARNIRLATAYLAALKKEYIRRFLEREPYCIPQEERDEYHNLFTKLCASVEVVAPYIVLYVCAFDDFSVKRLIAITLVVSFQKRAYEKGQPYEYLSKESLKSVLDTVEVAITLLPYPQFRNKLPSYDPFMVDVDLYIK</sequence>
<evidence type="ECO:0000313" key="1">
    <source>
        <dbReference type="EMBL" id="CCL98391.1"/>
    </source>
</evidence>
<protein>
    <submittedName>
        <fullName evidence="1">Uncharacterized protein</fullName>
    </submittedName>
</protein>
<dbReference type="Proteomes" id="UP000006352">
    <property type="component" value="Unassembled WGS sequence"/>
</dbReference>
<dbReference type="HOGENOM" id="CLU_1199842_0_0_1"/>
<name>J4I7W9_9APHY</name>
<gene>
    <name evidence="1" type="ORF">FIBRA_00386</name>
</gene>
<organism evidence="1 2">
    <name type="scientific">Fibroporia radiculosa</name>
    <dbReference type="NCBI Taxonomy" id="599839"/>
    <lineage>
        <taxon>Eukaryota</taxon>
        <taxon>Fungi</taxon>
        <taxon>Dikarya</taxon>
        <taxon>Basidiomycota</taxon>
        <taxon>Agaricomycotina</taxon>
        <taxon>Agaricomycetes</taxon>
        <taxon>Polyporales</taxon>
        <taxon>Fibroporiaceae</taxon>
        <taxon>Fibroporia</taxon>
    </lineage>
</organism>
<dbReference type="GeneID" id="24093302"/>
<reference evidence="1 2" key="1">
    <citation type="journal article" date="2012" name="Appl. Environ. Microbiol.">
        <title>Short-read sequencing for genomic analysis of the brown rot fungus Fibroporia radiculosa.</title>
        <authorList>
            <person name="Tang J.D."/>
            <person name="Perkins A.D."/>
            <person name="Sonstegard T.S."/>
            <person name="Schroeder S.G."/>
            <person name="Burgess S.C."/>
            <person name="Diehl S.V."/>
        </authorList>
    </citation>
    <scope>NUCLEOTIDE SEQUENCE [LARGE SCALE GENOMIC DNA]</scope>
    <source>
        <strain evidence="1 2">TFFH 294</strain>
    </source>
</reference>
<dbReference type="OrthoDB" id="2781212at2759"/>